<proteinExistence type="predicted"/>
<dbReference type="InterPro" id="IPR020846">
    <property type="entry name" value="MFS_dom"/>
</dbReference>
<feature type="transmembrane region" description="Helical" evidence="6">
    <location>
        <begin position="77"/>
        <end position="99"/>
    </location>
</feature>
<reference evidence="8" key="1">
    <citation type="submission" date="2021-03" db="EMBL/GenBank/DDBJ databases">
        <title>Comparative genomics and phylogenomic investigation of the class Geoglossomycetes provide insights into ecological specialization and systematics.</title>
        <authorList>
            <person name="Melie T."/>
            <person name="Pirro S."/>
            <person name="Miller A.N."/>
            <person name="Quandt A."/>
        </authorList>
    </citation>
    <scope>NUCLEOTIDE SEQUENCE</scope>
    <source>
        <strain evidence="8">GBOQ0MN5Z8</strain>
    </source>
</reference>
<gene>
    <name evidence="8" type="ORF">FGG08_002623</name>
</gene>
<name>A0A9P8HZU1_9PEZI</name>
<dbReference type="Gene3D" id="1.20.1250.20">
    <property type="entry name" value="MFS general substrate transporter like domains"/>
    <property type="match status" value="2"/>
</dbReference>
<feature type="transmembrane region" description="Helical" evidence="6">
    <location>
        <begin position="7"/>
        <end position="27"/>
    </location>
</feature>
<evidence type="ECO:0000256" key="1">
    <source>
        <dbReference type="ARBA" id="ARBA00004141"/>
    </source>
</evidence>
<evidence type="ECO:0000256" key="3">
    <source>
        <dbReference type="ARBA" id="ARBA00022692"/>
    </source>
</evidence>
<dbReference type="GO" id="GO:0022857">
    <property type="term" value="F:transmembrane transporter activity"/>
    <property type="evidence" value="ECO:0007669"/>
    <property type="project" value="InterPro"/>
</dbReference>
<dbReference type="Proteomes" id="UP000698800">
    <property type="component" value="Unassembled WGS sequence"/>
</dbReference>
<dbReference type="OrthoDB" id="4139357at2759"/>
<evidence type="ECO:0000259" key="7">
    <source>
        <dbReference type="PROSITE" id="PS50850"/>
    </source>
</evidence>
<comment type="caution">
    <text evidence="8">The sequence shown here is derived from an EMBL/GenBank/DDBJ whole genome shotgun (WGS) entry which is preliminary data.</text>
</comment>
<keyword evidence="3 6" id="KW-0812">Transmembrane</keyword>
<feature type="transmembrane region" description="Helical" evidence="6">
    <location>
        <begin position="39"/>
        <end position="65"/>
    </location>
</feature>
<organism evidence="8 9">
    <name type="scientific">Glutinoglossum americanum</name>
    <dbReference type="NCBI Taxonomy" id="1670608"/>
    <lineage>
        <taxon>Eukaryota</taxon>
        <taxon>Fungi</taxon>
        <taxon>Dikarya</taxon>
        <taxon>Ascomycota</taxon>
        <taxon>Pezizomycotina</taxon>
        <taxon>Geoglossomycetes</taxon>
        <taxon>Geoglossales</taxon>
        <taxon>Geoglossaceae</taxon>
        <taxon>Glutinoglossum</taxon>
    </lineage>
</organism>
<dbReference type="AlphaFoldDB" id="A0A9P8HZU1"/>
<evidence type="ECO:0000313" key="8">
    <source>
        <dbReference type="EMBL" id="KAH0543015.1"/>
    </source>
</evidence>
<evidence type="ECO:0000256" key="5">
    <source>
        <dbReference type="ARBA" id="ARBA00023136"/>
    </source>
</evidence>
<sequence>MGSYTTCAVYVGLCIGATTWGVLADIIGRRIAFNMTLLIGGVFGFAAAGAPSWVGIAALYACLCLGVGGNLPVDGALFLEFLPFASGGLLTMLSVWWPVGQLVASLGLYPNWMLTKPSQYLLSCGRQAEAVAVVHCLAAENKTKTWLTEDILNEVCGDTKATPTGTKLSKSKIIRRQLEKFSREGYLSQAGKTGKPTPLNITYRNYAITSIIGVPGSIIACYTVDIKGVGRKGTMAISTMLSGVFLYLFTISADSNYQLAFSCLEAFFQNIMYGVLYAYTPELFPAPNRGTGSGIASLVNRLAGLCAPIIAANARGNPNVPVYLAGALFLIAFLAM</sequence>
<dbReference type="EMBL" id="JAGHQL010000041">
    <property type="protein sequence ID" value="KAH0543015.1"/>
    <property type="molecule type" value="Genomic_DNA"/>
</dbReference>
<accession>A0A9P8HZU1</accession>
<feature type="domain" description="Major facilitator superfamily (MFS) profile" evidence="7">
    <location>
        <begin position="1"/>
        <end position="336"/>
    </location>
</feature>
<evidence type="ECO:0000313" key="9">
    <source>
        <dbReference type="Proteomes" id="UP000698800"/>
    </source>
</evidence>
<evidence type="ECO:0000256" key="2">
    <source>
        <dbReference type="ARBA" id="ARBA00022448"/>
    </source>
</evidence>
<keyword evidence="4 6" id="KW-1133">Transmembrane helix</keyword>
<dbReference type="GO" id="GO:0016020">
    <property type="term" value="C:membrane"/>
    <property type="evidence" value="ECO:0007669"/>
    <property type="project" value="UniProtKB-SubCell"/>
</dbReference>
<keyword evidence="9" id="KW-1185">Reference proteome</keyword>
<evidence type="ECO:0000256" key="6">
    <source>
        <dbReference type="SAM" id="Phobius"/>
    </source>
</evidence>
<comment type="subcellular location">
    <subcellularLocation>
        <location evidence="1">Membrane</location>
        <topology evidence="1">Multi-pass membrane protein</topology>
    </subcellularLocation>
</comment>
<protein>
    <recommendedName>
        <fullName evidence="7">Major facilitator superfamily (MFS) profile domain-containing protein</fullName>
    </recommendedName>
</protein>
<dbReference type="InterPro" id="IPR036259">
    <property type="entry name" value="MFS_trans_sf"/>
</dbReference>
<dbReference type="InterPro" id="IPR011701">
    <property type="entry name" value="MFS"/>
</dbReference>
<evidence type="ECO:0000256" key="4">
    <source>
        <dbReference type="ARBA" id="ARBA00022989"/>
    </source>
</evidence>
<dbReference type="PROSITE" id="PS50850">
    <property type="entry name" value="MFS"/>
    <property type="match status" value="1"/>
</dbReference>
<dbReference type="PANTHER" id="PTHR23511:SF5">
    <property type="entry name" value="MAJOR FACILITATOR-TYPE TRANSPORTER HXNZ-RELATED"/>
    <property type="match status" value="1"/>
</dbReference>
<keyword evidence="5 6" id="KW-0472">Membrane</keyword>
<dbReference type="SUPFAM" id="SSF103473">
    <property type="entry name" value="MFS general substrate transporter"/>
    <property type="match status" value="1"/>
</dbReference>
<dbReference type="Pfam" id="PF07690">
    <property type="entry name" value="MFS_1"/>
    <property type="match status" value="1"/>
</dbReference>
<dbReference type="PANTHER" id="PTHR23511">
    <property type="entry name" value="SYNAPTIC VESICLE GLYCOPROTEIN 2"/>
    <property type="match status" value="1"/>
</dbReference>
<keyword evidence="2" id="KW-0813">Transport</keyword>